<proteinExistence type="predicted"/>
<comment type="caution">
    <text evidence="3">The sequence shown here is derived from an EMBL/GenBank/DDBJ whole genome shotgun (WGS) entry which is preliminary data.</text>
</comment>
<name>A0AA94F3N7_9FLAO</name>
<sequence length="218" mass="25549">MKFYILFLFFINGFSQDPCSRFAIVSSNLQTEQQKEELRQYLDRAKDAIKEFISTNGGACVDVIRVKMLLSSKGFSVGEGATFAYWKWRYPQYESFNHTAVTIIFKGKELVLDPTHKQFRGVDPLDEDIICLPAKDWMNELVTRTKGQNPVLDHQLRSGESLYTFVCPECTKPKLSEQQKKAIEEFDKLDDIRLKVDVRREVSDRRRERCIIFNFYYV</sequence>
<protein>
    <recommendedName>
        <fullName evidence="2">Dermonecrotic toxin C3 domain-containing protein</fullName>
    </recommendedName>
</protein>
<feature type="coiled-coil region" evidence="1">
    <location>
        <begin position="28"/>
        <end position="55"/>
    </location>
</feature>
<accession>A0AA94F3N7</accession>
<dbReference type="Pfam" id="PF20900">
    <property type="entry name" value="PMT_C3"/>
    <property type="match status" value="1"/>
</dbReference>
<dbReference type="InterPro" id="IPR048460">
    <property type="entry name" value="ToxA_C3"/>
</dbReference>
<evidence type="ECO:0000256" key="1">
    <source>
        <dbReference type="SAM" id="Coils"/>
    </source>
</evidence>
<dbReference type="Gene3D" id="3.10.670.10">
    <property type="entry name" value="Secreted effector protein ssei"/>
    <property type="match status" value="1"/>
</dbReference>
<keyword evidence="1" id="KW-0175">Coiled coil</keyword>
<gene>
    <name evidence="3" type="ORF">EJB19_09485</name>
</gene>
<feature type="domain" description="Dermonecrotic toxin C3" evidence="2">
    <location>
        <begin position="19"/>
        <end position="176"/>
    </location>
</feature>
<evidence type="ECO:0000313" key="3">
    <source>
        <dbReference type="EMBL" id="RVU88386.1"/>
    </source>
</evidence>
<dbReference type="SUPFAM" id="SSF54001">
    <property type="entry name" value="Cysteine proteinases"/>
    <property type="match status" value="1"/>
</dbReference>
<dbReference type="AlphaFoldDB" id="A0AA94F3N7"/>
<evidence type="ECO:0000259" key="2">
    <source>
        <dbReference type="Pfam" id="PF20900"/>
    </source>
</evidence>
<organism evidence="3">
    <name type="scientific">Flavobacterium columnare</name>
    <dbReference type="NCBI Taxonomy" id="996"/>
    <lineage>
        <taxon>Bacteria</taxon>
        <taxon>Pseudomonadati</taxon>
        <taxon>Bacteroidota</taxon>
        <taxon>Flavobacteriia</taxon>
        <taxon>Flavobacteriales</taxon>
        <taxon>Flavobacteriaceae</taxon>
        <taxon>Flavobacterium</taxon>
    </lineage>
</organism>
<reference evidence="3" key="1">
    <citation type="submission" date="2018-12" db="EMBL/GenBank/DDBJ databases">
        <title>Draft genome sequence of Flaovobacterium columnare BGFS27 isolated from channel catfish in Alabama.</title>
        <authorList>
            <person name="Cai W."/>
            <person name="Arias C."/>
        </authorList>
    </citation>
    <scope>NUCLEOTIDE SEQUENCE [LARGE SCALE GENOMIC DNA]</scope>
    <source>
        <strain evidence="3">BGFS27</strain>
    </source>
</reference>
<dbReference type="InterPro" id="IPR038765">
    <property type="entry name" value="Papain-like_cys_pep_sf"/>
</dbReference>
<dbReference type="EMBL" id="RWGX01000004">
    <property type="protein sequence ID" value="RVU88386.1"/>
    <property type="molecule type" value="Genomic_DNA"/>
</dbReference>